<accession>G4A7R0</accession>
<evidence type="ECO:0000256" key="4">
    <source>
        <dbReference type="ARBA" id="ARBA00040480"/>
    </source>
</evidence>
<dbReference type="SUPFAM" id="SSF48371">
    <property type="entry name" value="ARM repeat"/>
    <property type="match status" value="1"/>
</dbReference>
<dbReference type="InterPro" id="IPR011989">
    <property type="entry name" value="ARM-like"/>
</dbReference>
<dbReference type="Proteomes" id="UP000005508">
    <property type="component" value="Unassembled WGS sequence"/>
</dbReference>
<comment type="similarity">
    <text evidence="3">Belongs to the AAA ATPase family. Highly divergent.</text>
</comment>
<evidence type="ECO:0000313" key="7">
    <source>
        <dbReference type="EMBL" id="EGY34464.1"/>
    </source>
</evidence>
<dbReference type="SUPFAM" id="SSF52540">
    <property type="entry name" value="P-loop containing nucleoside triphosphate hydrolases"/>
    <property type="match status" value="1"/>
</dbReference>
<dbReference type="InterPro" id="IPR016024">
    <property type="entry name" value="ARM-type_fold"/>
</dbReference>
<evidence type="ECO:0000256" key="3">
    <source>
        <dbReference type="ARBA" id="ARBA00038088"/>
    </source>
</evidence>
<dbReference type="PATRIC" id="fig|907488.3.peg.843"/>
<feature type="coiled-coil region" evidence="5">
    <location>
        <begin position="53"/>
        <end position="89"/>
    </location>
</feature>
<dbReference type="Gene3D" id="1.10.8.60">
    <property type="match status" value="1"/>
</dbReference>
<dbReference type="PANTHER" id="PTHR42960:SF1">
    <property type="entry name" value="YCF46 PROTEIN"/>
    <property type="match status" value="1"/>
</dbReference>
<dbReference type="InterPro" id="IPR003959">
    <property type="entry name" value="ATPase_AAA_core"/>
</dbReference>
<dbReference type="GO" id="GO:0005524">
    <property type="term" value="F:ATP binding"/>
    <property type="evidence" value="ECO:0007669"/>
    <property type="project" value="UniProtKB-KW"/>
</dbReference>
<dbReference type="InterPro" id="IPR003593">
    <property type="entry name" value="AAA+_ATPase"/>
</dbReference>
<keyword evidence="5" id="KW-0175">Coiled coil</keyword>
<dbReference type="EMBL" id="AEJM01000016">
    <property type="protein sequence ID" value="EGY34464.1"/>
    <property type="molecule type" value="Genomic_DNA"/>
</dbReference>
<keyword evidence="2" id="KW-0067">ATP-binding</keyword>
<comment type="caution">
    <text evidence="7">The sequence shown here is derived from an EMBL/GenBank/DDBJ whole genome shotgun (WGS) entry which is preliminary data.</text>
</comment>
<dbReference type="Gene3D" id="1.25.10.10">
    <property type="entry name" value="Leucine-rich Repeat Variant"/>
    <property type="match status" value="1"/>
</dbReference>
<evidence type="ECO:0000256" key="2">
    <source>
        <dbReference type="ARBA" id="ARBA00022840"/>
    </source>
</evidence>
<gene>
    <name evidence="7" type="ORF">SC1083_0856</name>
</gene>
<name>G4A7R0_AGGAC</name>
<evidence type="ECO:0000313" key="8">
    <source>
        <dbReference type="Proteomes" id="UP000005508"/>
    </source>
</evidence>
<dbReference type="SMART" id="SM00382">
    <property type="entry name" value="AAA"/>
    <property type="match status" value="1"/>
</dbReference>
<reference evidence="7 8" key="1">
    <citation type="submission" date="2010-10" db="EMBL/GenBank/DDBJ databases">
        <authorList>
            <person name="Chen C."/>
            <person name="Kittichotirat W."/>
            <person name="Asikainen S."/>
            <person name="Bumgarner R."/>
        </authorList>
    </citation>
    <scope>NUCLEOTIDE SEQUENCE [LARGE SCALE GENOMIC DNA]</scope>
    <source>
        <strain evidence="7 8">SC1083</strain>
    </source>
</reference>
<feature type="domain" description="AAA+ ATPase" evidence="6">
    <location>
        <begin position="135"/>
        <end position="270"/>
    </location>
</feature>
<dbReference type="Pfam" id="PF00004">
    <property type="entry name" value="AAA"/>
    <property type="match status" value="1"/>
</dbReference>
<dbReference type="Gene3D" id="3.40.50.300">
    <property type="entry name" value="P-loop containing nucleotide triphosphate hydrolases"/>
    <property type="match status" value="1"/>
</dbReference>
<proteinExistence type="inferred from homology"/>
<sequence>MYLPNEIEPLVTLIELPLPDQSQIQVVLNTENIANELTDRLSTALSGLNELDIQQLLRLLKNKYGELKAENEKAILAEIQQQKEQIIAKSGVLEMVKVNEAIDDIGGLEKLKAWLQDQSYIVKNLQAAKEFGVKAPKGTLIAGMPGCGKSLTAKAAAALFQQPLLRLDIGSLLGKYVGESETNMRKALAMAEIISPCVLWVDELEKAFVGMSGNNASEVSSRLLGYFLTWLQEKIAPVFIIATANDITALPPELLRKGRFDEIFYVGFPTKKERKKIIEIHLAKAKQKASEFDIDALANECRDYAGADIENAIFDAVKNAFISNDKILTQDLLLEAIRKTTPLRKTLKDKVGEYEKKFDELYLSSASENDDLSITQLIKMAENTSYLERLRVAKNEDATEEILEKLAKDENLEVRKAVFSNPNCPSSLINWKLQLDIKDKDYDDILLILLDNPNVSFDLVLDIIINKYDYNINRTIEILRENKKIKREQILLMNSRNEVMHYIVLSSRYFSLEKCLLCDSFLELKKIFKESLDCLRILLDSEPNISSLSEGYKSKELVFFEKNILSTALLILFESNKEKLYKELFDSYIDKFIESTESTYPNSIGDLQILKFIEPDRYKKIINFYTPLDGYIRNKIITNYTTLILAAYIISSDYNEILMRYIFEYQRITPQIASLIIGKHNNLCVESKNILKENTKVTFSIFDKVELSKLDPYFKDDSYINTSDKTL</sequence>
<organism evidence="7 8">
    <name type="scientific">Aggregatibacter actinomycetemcomitans serotype e str. SC1083</name>
    <dbReference type="NCBI Taxonomy" id="907488"/>
    <lineage>
        <taxon>Bacteria</taxon>
        <taxon>Pseudomonadati</taxon>
        <taxon>Pseudomonadota</taxon>
        <taxon>Gammaproteobacteria</taxon>
        <taxon>Pasteurellales</taxon>
        <taxon>Pasteurellaceae</taxon>
        <taxon>Aggregatibacter</taxon>
    </lineage>
</organism>
<dbReference type="InterPro" id="IPR052381">
    <property type="entry name" value="AAA_domain_protein"/>
</dbReference>
<dbReference type="GO" id="GO:0016887">
    <property type="term" value="F:ATP hydrolysis activity"/>
    <property type="evidence" value="ECO:0007669"/>
    <property type="project" value="InterPro"/>
</dbReference>
<dbReference type="InterPro" id="IPR027417">
    <property type="entry name" value="P-loop_NTPase"/>
</dbReference>
<evidence type="ECO:0000259" key="6">
    <source>
        <dbReference type="SMART" id="SM00382"/>
    </source>
</evidence>
<evidence type="ECO:0000256" key="5">
    <source>
        <dbReference type="SAM" id="Coils"/>
    </source>
</evidence>
<protein>
    <recommendedName>
        <fullName evidence="4">Uncharacterized AAA domain-containing protein ycf46</fullName>
    </recommendedName>
</protein>
<dbReference type="SMR" id="G4A7R0"/>
<evidence type="ECO:0000256" key="1">
    <source>
        <dbReference type="ARBA" id="ARBA00022741"/>
    </source>
</evidence>
<keyword evidence="1" id="KW-0547">Nucleotide-binding</keyword>
<dbReference type="AlphaFoldDB" id="G4A7R0"/>
<dbReference type="PANTHER" id="PTHR42960">
    <property type="entry name" value="YCF46 PROTEIN"/>
    <property type="match status" value="1"/>
</dbReference>